<reference evidence="14 15" key="1">
    <citation type="submission" date="2024-06" db="EMBL/GenBank/DDBJ databases">
        <authorList>
            <person name="Pan Q."/>
            <person name="Wen M."/>
            <person name="Jouanno E."/>
            <person name="Zahm M."/>
            <person name="Klopp C."/>
            <person name="Cabau C."/>
            <person name="Louis A."/>
            <person name="Berthelot C."/>
            <person name="Parey E."/>
            <person name="Roest Crollius H."/>
            <person name="Montfort J."/>
            <person name="Robinson-Rechavi M."/>
            <person name="Bouchez O."/>
            <person name="Lampietro C."/>
            <person name="Lopez Roques C."/>
            <person name="Donnadieu C."/>
            <person name="Postlethwait J."/>
            <person name="Bobe J."/>
            <person name="Verreycken H."/>
            <person name="Guiguen Y."/>
        </authorList>
    </citation>
    <scope>NUCLEOTIDE SEQUENCE [LARGE SCALE GENOMIC DNA]</scope>
    <source>
        <strain evidence="14">Up_M1</strain>
        <tissue evidence="14">Testis</tissue>
    </source>
</reference>
<feature type="region of interest" description="Disordered" evidence="12">
    <location>
        <begin position="243"/>
        <end position="272"/>
    </location>
</feature>
<feature type="domain" description="C2H2-type" evidence="13">
    <location>
        <begin position="352"/>
        <end position="379"/>
    </location>
</feature>
<evidence type="ECO:0000256" key="8">
    <source>
        <dbReference type="ARBA" id="ARBA00023163"/>
    </source>
</evidence>
<organism evidence="14 15">
    <name type="scientific">Umbra pygmaea</name>
    <name type="common">Eastern mudminnow</name>
    <dbReference type="NCBI Taxonomy" id="75934"/>
    <lineage>
        <taxon>Eukaryota</taxon>
        <taxon>Metazoa</taxon>
        <taxon>Chordata</taxon>
        <taxon>Craniata</taxon>
        <taxon>Vertebrata</taxon>
        <taxon>Euteleostomi</taxon>
        <taxon>Actinopterygii</taxon>
        <taxon>Neopterygii</taxon>
        <taxon>Teleostei</taxon>
        <taxon>Protacanthopterygii</taxon>
        <taxon>Esociformes</taxon>
        <taxon>Umbridae</taxon>
        <taxon>Umbra</taxon>
    </lineage>
</organism>
<dbReference type="GO" id="GO:0008270">
    <property type="term" value="F:zinc ion binding"/>
    <property type="evidence" value="ECO:0007669"/>
    <property type="project" value="UniProtKB-KW"/>
</dbReference>
<dbReference type="SMART" id="SM00355">
    <property type="entry name" value="ZnF_C2H2"/>
    <property type="match status" value="6"/>
</dbReference>
<feature type="domain" description="C2H2-type" evidence="13">
    <location>
        <begin position="297"/>
        <end position="319"/>
    </location>
</feature>
<evidence type="ECO:0000256" key="5">
    <source>
        <dbReference type="ARBA" id="ARBA00022833"/>
    </source>
</evidence>
<evidence type="ECO:0000313" key="14">
    <source>
        <dbReference type="EMBL" id="KAL0992646.1"/>
    </source>
</evidence>
<keyword evidence="11" id="KW-0175">Coiled coil</keyword>
<evidence type="ECO:0000256" key="3">
    <source>
        <dbReference type="ARBA" id="ARBA00022737"/>
    </source>
</evidence>
<evidence type="ECO:0000256" key="1">
    <source>
        <dbReference type="ARBA" id="ARBA00004123"/>
    </source>
</evidence>
<evidence type="ECO:0000256" key="10">
    <source>
        <dbReference type="PROSITE-ProRule" id="PRU00042"/>
    </source>
</evidence>
<accession>A0ABD0XMI7</accession>
<dbReference type="Gene3D" id="3.30.160.60">
    <property type="entry name" value="Classic Zinc Finger"/>
    <property type="match status" value="4"/>
</dbReference>
<dbReference type="PROSITE" id="PS50157">
    <property type="entry name" value="ZINC_FINGER_C2H2_2"/>
    <property type="match status" value="5"/>
</dbReference>
<keyword evidence="5" id="KW-0862">Zinc</keyword>
<dbReference type="InterPro" id="IPR036236">
    <property type="entry name" value="Znf_C2H2_sf"/>
</dbReference>
<evidence type="ECO:0000256" key="9">
    <source>
        <dbReference type="ARBA" id="ARBA00023242"/>
    </source>
</evidence>
<keyword evidence="9" id="KW-0539">Nucleus</keyword>
<evidence type="ECO:0000313" key="15">
    <source>
        <dbReference type="Proteomes" id="UP001557470"/>
    </source>
</evidence>
<keyword evidence="7" id="KW-0238">DNA-binding</keyword>
<feature type="compositionally biased region" description="Polar residues" evidence="12">
    <location>
        <begin position="112"/>
        <end position="128"/>
    </location>
</feature>
<dbReference type="EMBL" id="JAGEUA010000003">
    <property type="protein sequence ID" value="KAL0992646.1"/>
    <property type="molecule type" value="Genomic_DNA"/>
</dbReference>
<feature type="domain" description="C2H2-type" evidence="13">
    <location>
        <begin position="408"/>
        <end position="436"/>
    </location>
</feature>
<comment type="subcellular location">
    <subcellularLocation>
        <location evidence="1">Nucleus</location>
    </subcellularLocation>
</comment>
<proteinExistence type="predicted"/>
<dbReference type="GO" id="GO:0005634">
    <property type="term" value="C:nucleus"/>
    <property type="evidence" value="ECO:0007669"/>
    <property type="project" value="UniProtKB-SubCell"/>
</dbReference>
<keyword evidence="4 10" id="KW-0863">Zinc-finger</keyword>
<evidence type="ECO:0000256" key="11">
    <source>
        <dbReference type="SAM" id="Coils"/>
    </source>
</evidence>
<evidence type="ECO:0000259" key="13">
    <source>
        <dbReference type="PROSITE" id="PS50157"/>
    </source>
</evidence>
<name>A0ABD0XMI7_UMBPY</name>
<gene>
    <name evidence="14" type="ORF">UPYG_G00096150</name>
</gene>
<dbReference type="FunFam" id="3.30.160.60:FF:000100">
    <property type="entry name" value="Zinc finger 45-like"/>
    <property type="match status" value="1"/>
</dbReference>
<feature type="domain" description="C2H2-type" evidence="13">
    <location>
        <begin position="445"/>
        <end position="470"/>
    </location>
</feature>
<feature type="compositionally biased region" description="Basic residues" evidence="12">
    <location>
        <begin position="253"/>
        <end position="264"/>
    </location>
</feature>
<protein>
    <recommendedName>
        <fullName evidence="13">C2H2-type domain-containing protein</fullName>
    </recommendedName>
</protein>
<comment type="caution">
    <text evidence="14">The sequence shown here is derived from an EMBL/GenBank/DDBJ whole genome shotgun (WGS) entry which is preliminary data.</text>
</comment>
<dbReference type="FunFam" id="3.30.160.60:FF:000624">
    <property type="entry name" value="zinc finger protein 697"/>
    <property type="match status" value="1"/>
</dbReference>
<dbReference type="SUPFAM" id="SSF57667">
    <property type="entry name" value="beta-beta-alpha zinc fingers"/>
    <property type="match status" value="3"/>
</dbReference>
<keyword evidence="3" id="KW-0677">Repeat</keyword>
<feature type="coiled-coil region" evidence="11">
    <location>
        <begin position="37"/>
        <end position="64"/>
    </location>
</feature>
<dbReference type="PANTHER" id="PTHR24384">
    <property type="entry name" value="FINGER PUTATIVE TRANSCRIPTION FACTOR FAMILY-RELATED"/>
    <property type="match status" value="1"/>
</dbReference>
<dbReference type="Proteomes" id="UP001557470">
    <property type="component" value="Unassembled WGS sequence"/>
</dbReference>
<dbReference type="GO" id="GO:0003677">
    <property type="term" value="F:DNA binding"/>
    <property type="evidence" value="ECO:0007669"/>
    <property type="project" value="UniProtKB-KW"/>
</dbReference>
<evidence type="ECO:0000256" key="7">
    <source>
        <dbReference type="ARBA" id="ARBA00023125"/>
    </source>
</evidence>
<dbReference type="PANTHER" id="PTHR24384:SF189">
    <property type="entry name" value="C2H2-TYPE DOMAIN-CONTAINING PROTEIN-RELATED"/>
    <property type="match status" value="1"/>
</dbReference>
<keyword evidence="8" id="KW-0804">Transcription</keyword>
<dbReference type="InterPro" id="IPR050752">
    <property type="entry name" value="C2H2-ZF_domain"/>
</dbReference>
<evidence type="ECO:0000256" key="12">
    <source>
        <dbReference type="SAM" id="MobiDB-lite"/>
    </source>
</evidence>
<keyword evidence="6" id="KW-0805">Transcription regulation</keyword>
<dbReference type="Pfam" id="PF12874">
    <property type="entry name" value="zf-met"/>
    <property type="match status" value="1"/>
</dbReference>
<feature type="domain" description="C2H2-type" evidence="13">
    <location>
        <begin position="380"/>
        <end position="407"/>
    </location>
</feature>
<dbReference type="AlphaFoldDB" id="A0ABD0XMI7"/>
<dbReference type="InterPro" id="IPR013087">
    <property type="entry name" value="Znf_C2H2_type"/>
</dbReference>
<evidence type="ECO:0000256" key="2">
    <source>
        <dbReference type="ARBA" id="ARBA00022723"/>
    </source>
</evidence>
<dbReference type="PROSITE" id="PS00028">
    <property type="entry name" value="ZINC_FINGER_C2H2_1"/>
    <property type="match status" value="5"/>
</dbReference>
<feature type="region of interest" description="Disordered" evidence="12">
    <location>
        <begin position="112"/>
        <end position="132"/>
    </location>
</feature>
<keyword evidence="2" id="KW-0479">Metal-binding</keyword>
<evidence type="ECO:0000256" key="4">
    <source>
        <dbReference type="ARBA" id="ARBA00022771"/>
    </source>
</evidence>
<sequence>MSTRASFHTQLSSIMEVLSRTAVAHVCKLVGDEYSDMSRISEENAALTEKLRSLECELTIVKSAAPKLAGNYRSVGVQTGDTVPRPERGLNRSPTVEGIFGKEWCLDLWTHGDTSSTGNNPQQSTEVPSGQADIKEEDIEVEIINTSYPQQRPTIILDDDELENNRQAKGSREFQSFDSVLQDRPQRHEPPLEMSSTDVSTGQTLRFISIGGVEEEYGEHVFPIEEDEANDAEFLPDDAELLPVEGQDENPAKRTKAKKSVAKSKGKDEKTEEKKKTFSYFNRFNLHSHSKSDTGNLSCAICKRTFLRQNHLTMHMKTHKSTYCDVCKSSFPSETQMKRHKCVVAGFAASKYFCQYCGKFFTCQSSLQIHHLVHTGERPHTCTVCGKGFTQKGNLKCHMRLHTGEKPFKCVSCEISFTQKVYMTQHLANVHGQKDVKKKKKHVVHQCPSCPLSFLNQKLLQLHTAIHDKK</sequence>
<feature type="region of interest" description="Disordered" evidence="12">
    <location>
        <begin position="166"/>
        <end position="200"/>
    </location>
</feature>
<keyword evidence="15" id="KW-1185">Reference proteome</keyword>
<dbReference type="Pfam" id="PF00096">
    <property type="entry name" value="zf-C2H2"/>
    <property type="match status" value="2"/>
</dbReference>
<evidence type="ECO:0000256" key="6">
    <source>
        <dbReference type="ARBA" id="ARBA00023015"/>
    </source>
</evidence>